<reference evidence="2 3" key="1">
    <citation type="submission" date="2024-10" db="EMBL/GenBank/DDBJ databases">
        <title>The Natural Products Discovery Center: Release of the First 8490 Sequenced Strains for Exploring Actinobacteria Biosynthetic Diversity.</title>
        <authorList>
            <person name="Kalkreuter E."/>
            <person name="Kautsar S.A."/>
            <person name="Yang D."/>
            <person name="Bader C.D."/>
            <person name="Teijaro C.N."/>
            <person name="Fluegel L."/>
            <person name="Davis C.M."/>
            <person name="Simpson J.R."/>
            <person name="Lauterbach L."/>
            <person name="Steele A.D."/>
            <person name="Gui C."/>
            <person name="Meng S."/>
            <person name="Li G."/>
            <person name="Viehrig K."/>
            <person name="Ye F."/>
            <person name="Su P."/>
            <person name="Kiefer A.F."/>
            <person name="Nichols A."/>
            <person name="Cepeda A.J."/>
            <person name="Yan W."/>
            <person name="Fan B."/>
            <person name="Jiang Y."/>
            <person name="Adhikari A."/>
            <person name="Zheng C.-J."/>
            <person name="Schuster L."/>
            <person name="Cowan T.M."/>
            <person name="Smanski M.J."/>
            <person name="Chevrette M.G."/>
            <person name="De Carvalho L.P.S."/>
            <person name="Shen B."/>
        </authorList>
    </citation>
    <scope>NUCLEOTIDE SEQUENCE [LARGE SCALE GENOMIC DNA]</scope>
    <source>
        <strain evidence="2 3">NPDC048229</strain>
    </source>
</reference>
<dbReference type="InterPro" id="IPR052349">
    <property type="entry name" value="Metallo-hydrolase_Enzymes"/>
</dbReference>
<dbReference type="InterPro" id="IPR013108">
    <property type="entry name" value="Amidohydro_3"/>
</dbReference>
<dbReference type="InterPro" id="IPR032466">
    <property type="entry name" value="Metal_Hydrolase"/>
</dbReference>
<name>A0ABW7BQL1_9ACTN</name>
<dbReference type="PANTHER" id="PTHR32027">
    <property type="entry name" value="CYTOSINE DEAMINASE"/>
    <property type="match status" value="1"/>
</dbReference>
<proteinExistence type="predicted"/>
<dbReference type="Pfam" id="PF07969">
    <property type="entry name" value="Amidohydro_3"/>
    <property type="match status" value="1"/>
</dbReference>
<dbReference type="Gene3D" id="3.20.20.140">
    <property type="entry name" value="Metal-dependent hydrolases"/>
    <property type="match status" value="1"/>
</dbReference>
<accession>A0ABW7BQL1</accession>
<dbReference type="SUPFAM" id="SSF51556">
    <property type="entry name" value="Metallo-dependent hydrolases"/>
    <property type="match status" value="1"/>
</dbReference>
<evidence type="ECO:0000313" key="3">
    <source>
        <dbReference type="Proteomes" id="UP001604282"/>
    </source>
</evidence>
<gene>
    <name evidence="2" type="ORF">ACGFYS_10830</name>
</gene>
<protein>
    <submittedName>
        <fullName evidence="2">Amidohydrolase</fullName>
    </submittedName>
</protein>
<evidence type="ECO:0000313" key="2">
    <source>
        <dbReference type="EMBL" id="MFG3189428.1"/>
    </source>
</evidence>
<dbReference type="EMBL" id="JBICZW010000005">
    <property type="protein sequence ID" value="MFG3189428.1"/>
    <property type="molecule type" value="Genomic_DNA"/>
</dbReference>
<organism evidence="2 3">
    <name type="scientific">Streptomyces omiyaensis</name>
    <dbReference type="NCBI Taxonomy" id="68247"/>
    <lineage>
        <taxon>Bacteria</taxon>
        <taxon>Bacillati</taxon>
        <taxon>Actinomycetota</taxon>
        <taxon>Actinomycetes</taxon>
        <taxon>Kitasatosporales</taxon>
        <taxon>Streptomycetaceae</taxon>
        <taxon>Streptomyces</taxon>
    </lineage>
</organism>
<comment type="caution">
    <text evidence="2">The sequence shown here is derived from an EMBL/GenBank/DDBJ whole genome shotgun (WGS) entry which is preliminary data.</text>
</comment>
<dbReference type="NCBIfam" id="NF004636">
    <property type="entry name" value="PRK05985.1"/>
    <property type="match status" value="1"/>
</dbReference>
<dbReference type="Gene3D" id="2.30.40.10">
    <property type="entry name" value="Urease, subunit C, domain 1"/>
    <property type="match status" value="1"/>
</dbReference>
<sequence length="422" mass="43703">MVYQKGPPEPEGDPVSPTPRTATLFHDVRPFGGPAGDLIAVDGVLVDELPEGVAVERVDGGGRLALPTLVDAHIHPDKTSWGEPWYRRRAAAGIADHVAGDVELARSLPTPVGERALRLMSHAAALGTRAMRAHADVAPAYGLAGIEGIAEAAAKLAGIVDVELVAFPQHGVVRAPGTAELLAEAAASGLVSHVGGIDPTGFDADGGREGDQLGLVFDLAEKHGLGLDIHLHDRGEPGLAVIRDIAARTRAAGLRGKVAVAHAFAVAGLAGRELDGTAELLAESGVALTTVALGETTVLPFRRLAERGVTVGLGSDGVRDSWSPYGDADMLHRAWLAGWALDARLDEELEACFGIAADGGAALMGLPAADLRPGSPADFMLVEGECVPQVVVDLPRRDLVVRAGRVVARDGRLVRSGPLEAR</sequence>
<dbReference type="PANTHER" id="PTHR32027:SF9">
    <property type="entry name" value="BLL3847 PROTEIN"/>
    <property type="match status" value="1"/>
</dbReference>
<dbReference type="RefSeq" id="WP_392881034.1">
    <property type="nucleotide sequence ID" value="NZ_JBICZW010000005.1"/>
</dbReference>
<keyword evidence="3" id="KW-1185">Reference proteome</keyword>
<evidence type="ECO:0000259" key="1">
    <source>
        <dbReference type="Pfam" id="PF07969"/>
    </source>
</evidence>
<dbReference type="Proteomes" id="UP001604282">
    <property type="component" value="Unassembled WGS sequence"/>
</dbReference>
<feature type="domain" description="Amidohydrolase 3" evidence="1">
    <location>
        <begin position="58"/>
        <end position="407"/>
    </location>
</feature>
<dbReference type="InterPro" id="IPR011059">
    <property type="entry name" value="Metal-dep_hydrolase_composite"/>
</dbReference>